<comment type="caution">
    <text evidence="2">The sequence shown here is derived from an EMBL/GenBank/DDBJ whole genome shotgun (WGS) entry which is preliminary data.</text>
</comment>
<sequence length="71" mass="7647">MGEIGFLALTPNPLSHLMVGEGERPDWRQRDCYSETQQRPSPASGRGVGGEGLFTAEGAEDAERKCHCEGA</sequence>
<feature type="compositionally biased region" description="Basic and acidic residues" evidence="1">
    <location>
        <begin position="61"/>
        <end position="71"/>
    </location>
</feature>
<keyword evidence="3" id="KW-1185">Reference proteome</keyword>
<evidence type="ECO:0000313" key="2">
    <source>
        <dbReference type="EMBL" id="OAN38201.1"/>
    </source>
</evidence>
<protein>
    <submittedName>
        <fullName evidence="2">Uncharacterized protein</fullName>
    </submittedName>
</protein>
<name>A0A178LX10_9CHLR</name>
<evidence type="ECO:0000313" key="3">
    <source>
        <dbReference type="Proteomes" id="UP000078287"/>
    </source>
</evidence>
<feature type="region of interest" description="Disordered" evidence="1">
    <location>
        <begin position="32"/>
        <end position="71"/>
    </location>
</feature>
<dbReference type="AlphaFoldDB" id="A0A178LX10"/>
<proteinExistence type="predicted"/>
<dbReference type="Proteomes" id="UP000078287">
    <property type="component" value="Unassembled WGS sequence"/>
</dbReference>
<organism evidence="2 3">
    <name type="scientific">Chloroflexus islandicus</name>
    <dbReference type="NCBI Taxonomy" id="1707952"/>
    <lineage>
        <taxon>Bacteria</taxon>
        <taxon>Bacillati</taxon>
        <taxon>Chloroflexota</taxon>
        <taxon>Chloroflexia</taxon>
        <taxon>Chloroflexales</taxon>
        <taxon>Chloroflexineae</taxon>
        <taxon>Chloroflexaceae</taxon>
        <taxon>Chloroflexus</taxon>
    </lineage>
</organism>
<dbReference type="EMBL" id="LWQS01000103">
    <property type="protein sequence ID" value="OAN38201.1"/>
    <property type="molecule type" value="Genomic_DNA"/>
</dbReference>
<accession>A0A178LX10</accession>
<evidence type="ECO:0000256" key="1">
    <source>
        <dbReference type="SAM" id="MobiDB-lite"/>
    </source>
</evidence>
<reference evidence="2 3" key="1">
    <citation type="submission" date="2016-04" db="EMBL/GenBank/DDBJ databases">
        <title>Chloroflexus islandicus sp. nov., a thermophilic filamentous anoxygenic phototrophic bacterium from geyser Strokkur (Iceland).</title>
        <authorList>
            <person name="Gaisin V.A."/>
            <person name="Kalashnikov A.M."/>
            <person name="Sukhacheva M.V."/>
            <person name="Grouzdev D.S."/>
            <person name="Ivanov T.M."/>
            <person name="Kuznetsov B."/>
            <person name="Gorlenko V.M."/>
        </authorList>
    </citation>
    <scope>NUCLEOTIDE SEQUENCE [LARGE SCALE GENOMIC DNA]</scope>
    <source>
        <strain evidence="3">isl-2</strain>
    </source>
</reference>
<gene>
    <name evidence="2" type="ORF">A6A03_04745</name>
</gene>